<comment type="function">
    <text evidence="5">Involved in the maturation of [NiFe] hydrogenases. Required for nickel insertion into the metal center of the hydrogenase.</text>
</comment>
<dbReference type="AlphaFoldDB" id="A0A7J0BQX6"/>
<evidence type="ECO:0000256" key="2">
    <source>
        <dbReference type="ARBA" id="ARBA00022596"/>
    </source>
</evidence>
<feature type="binding site" evidence="5">
    <location>
        <position position="76"/>
    </location>
    <ligand>
        <name>Zn(2+)</name>
        <dbReference type="ChEBI" id="CHEBI:29105"/>
    </ligand>
</feature>
<protein>
    <recommendedName>
        <fullName evidence="5">Hydrogenase maturation factor HypA</fullName>
    </recommendedName>
</protein>
<dbReference type="Pfam" id="PF01155">
    <property type="entry name" value="HypA"/>
    <property type="match status" value="1"/>
</dbReference>
<dbReference type="GO" id="GO:0051604">
    <property type="term" value="P:protein maturation"/>
    <property type="evidence" value="ECO:0007669"/>
    <property type="project" value="InterPro"/>
</dbReference>
<dbReference type="PROSITE" id="PS01249">
    <property type="entry name" value="HYPA"/>
    <property type="match status" value="1"/>
</dbReference>
<dbReference type="Proteomes" id="UP000503820">
    <property type="component" value="Unassembled WGS sequence"/>
</dbReference>
<dbReference type="GO" id="GO:0016151">
    <property type="term" value="F:nickel cation binding"/>
    <property type="evidence" value="ECO:0007669"/>
    <property type="project" value="UniProtKB-UniRule"/>
</dbReference>
<evidence type="ECO:0000256" key="4">
    <source>
        <dbReference type="ARBA" id="ARBA00022833"/>
    </source>
</evidence>
<dbReference type="GO" id="GO:0008270">
    <property type="term" value="F:zinc ion binding"/>
    <property type="evidence" value="ECO:0007669"/>
    <property type="project" value="UniProtKB-UniRule"/>
</dbReference>
<dbReference type="Gene3D" id="3.30.2320.80">
    <property type="match status" value="1"/>
</dbReference>
<name>A0A7J0BQX6_9BACT</name>
<feature type="binding site" evidence="5">
    <location>
        <position position="92"/>
    </location>
    <ligand>
        <name>Zn(2+)</name>
        <dbReference type="ChEBI" id="CHEBI:29105"/>
    </ligand>
</feature>
<keyword evidence="3 5" id="KW-0479">Metal-binding</keyword>
<feature type="binding site" evidence="5">
    <location>
        <position position="2"/>
    </location>
    <ligand>
        <name>Ni(2+)</name>
        <dbReference type="ChEBI" id="CHEBI:49786"/>
    </ligand>
</feature>
<evidence type="ECO:0000256" key="1">
    <source>
        <dbReference type="ARBA" id="ARBA00010748"/>
    </source>
</evidence>
<dbReference type="PANTHER" id="PTHR34535:SF3">
    <property type="entry name" value="HYDROGENASE MATURATION FACTOR HYPA"/>
    <property type="match status" value="1"/>
</dbReference>
<organism evidence="6 7">
    <name type="scientific">Desulfovibrio psychrotolerans</name>
    <dbReference type="NCBI Taxonomy" id="415242"/>
    <lineage>
        <taxon>Bacteria</taxon>
        <taxon>Pseudomonadati</taxon>
        <taxon>Thermodesulfobacteriota</taxon>
        <taxon>Desulfovibrionia</taxon>
        <taxon>Desulfovibrionales</taxon>
        <taxon>Desulfovibrionaceae</taxon>
        <taxon>Desulfovibrio</taxon>
    </lineage>
</organism>
<feature type="binding site" evidence="5">
    <location>
        <position position="73"/>
    </location>
    <ligand>
        <name>Zn(2+)</name>
        <dbReference type="ChEBI" id="CHEBI:29105"/>
    </ligand>
</feature>
<dbReference type="EMBL" id="BLVP01000002">
    <property type="protein sequence ID" value="GFM36127.1"/>
    <property type="molecule type" value="Genomic_DNA"/>
</dbReference>
<reference evidence="6 7" key="1">
    <citation type="submission" date="2020-05" db="EMBL/GenBank/DDBJ databases">
        <title>Draft genome sequence of Desulfovibrio psychrotolerans JS1T.</title>
        <authorList>
            <person name="Ueno A."/>
            <person name="Tamazawa S."/>
            <person name="Tamamura S."/>
            <person name="Murakami T."/>
            <person name="Kiyama T."/>
            <person name="Inomata H."/>
            <person name="Amano Y."/>
            <person name="Miyakawa K."/>
            <person name="Tamaki H."/>
            <person name="Naganuma T."/>
            <person name="Kaneko K."/>
        </authorList>
    </citation>
    <scope>NUCLEOTIDE SEQUENCE [LARGE SCALE GENOMIC DNA]</scope>
    <source>
        <strain evidence="6 7">JS1</strain>
    </source>
</reference>
<dbReference type="PIRSF" id="PIRSF004761">
    <property type="entry name" value="Hydrgn_mat_HypA"/>
    <property type="match status" value="1"/>
</dbReference>
<evidence type="ECO:0000256" key="3">
    <source>
        <dbReference type="ARBA" id="ARBA00022723"/>
    </source>
</evidence>
<dbReference type="PANTHER" id="PTHR34535">
    <property type="entry name" value="HYDROGENASE MATURATION FACTOR HYPA"/>
    <property type="match status" value="1"/>
</dbReference>
<dbReference type="InterPro" id="IPR020538">
    <property type="entry name" value="Hydgase_Ni_incorp_HypA/HybF_CS"/>
</dbReference>
<comment type="caution">
    <text evidence="6">The sequence shown here is derived from an EMBL/GenBank/DDBJ whole genome shotgun (WGS) entry which is preliminary data.</text>
</comment>
<evidence type="ECO:0000256" key="5">
    <source>
        <dbReference type="HAMAP-Rule" id="MF_00213"/>
    </source>
</evidence>
<sequence length="117" mass="12847">MHEMAIASSLIEIIKEELAKHGATRLVSARVCHGKLTNIVPEALRFAFEVQTQETSMAGAELELKEISVTVACGGCGTQFTPEHPDLFYMPCPSCGREFAHEVLSGKEIYLDHLEAE</sequence>
<evidence type="ECO:0000313" key="7">
    <source>
        <dbReference type="Proteomes" id="UP000503820"/>
    </source>
</evidence>
<dbReference type="InterPro" id="IPR000688">
    <property type="entry name" value="HypA/HybF"/>
</dbReference>
<dbReference type="HAMAP" id="MF_00213">
    <property type="entry name" value="HypA_HybF"/>
    <property type="match status" value="1"/>
</dbReference>
<evidence type="ECO:0000313" key="6">
    <source>
        <dbReference type="EMBL" id="GFM36127.1"/>
    </source>
</evidence>
<comment type="similarity">
    <text evidence="1 5">Belongs to the HypA/HybF family.</text>
</comment>
<keyword evidence="2 5" id="KW-0533">Nickel</keyword>
<gene>
    <name evidence="6" type="primary">hypA1</name>
    <name evidence="5" type="synonym">hypA</name>
    <name evidence="6" type="ORF">DSM19430T_08110</name>
</gene>
<keyword evidence="7" id="KW-1185">Reference proteome</keyword>
<accession>A0A7J0BQX6</accession>
<proteinExistence type="inferred from homology"/>
<keyword evidence="4 5" id="KW-0862">Zinc</keyword>
<feature type="binding site" evidence="5">
    <location>
        <position position="95"/>
    </location>
    <ligand>
        <name>Zn(2+)</name>
        <dbReference type="ChEBI" id="CHEBI:29105"/>
    </ligand>
</feature>